<feature type="compositionally biased region" description="Basic residues" evidence="1">
    <location>
        <begin position="22"/>
        <end position="31"/>
    </location>
</feature>
<feature type="non-terminal residue" evidence="2">
    <location>
        <position position="1"/>
    </location>
</feature>
<sequence>ATRIVGPEPGCPPGRELGVRHLGARPRPPRRTRADGLPPDPAGRPVDPALPGDPPPREGDADPAPARDRGARPRRPGGDADGVERGTTPRAATRRRSGVRPRPDRPRPAGAQRRPRRLRAHRQPAETARAGRTARGPAGAVSHPARPAAQGPRGDRGGPHRGRAAADGAARGAVGRARTGDPQGHGGTEARPGSGARRCALAGRVHRARVLGVVRRPAADRVERRRVRRGRPIRRDRRRPRPRARLRLGDRLRRAPLRDPGPGARDPGAATAAARHRLARPRHATVAAPRRSPRSARGHPREPGDRRGPAAAARALRSWPRRAL</sequence>
<gene>
    <name evidence="2" type="ORF">AVDCRST_MAG54-2408</name>
</gene>
<feature type="compositionally biased region" description="Basic and acidic residues" evidence="1">
    <location>
        <begin position="247"/>
        <end position="257"/>
    </location>
</feature>
<feature type="compositionally biased region" description="Basic residues" evidence="1">
    <location>
        <begin position="274"/>
        <end position="283"/>
    </location>
</feature>
<accession>A0A6J4IUA9</accession>
<proteinExistence type="predicted"/>
<organism evidence="2">
    <name type="scientific">uncultured Actinomycetospora sp</name>
    <dbReference type="NCBI Taxonomy" id="1135996"/>
    <lineage>
        <taxon>Bacteria</taxon>
        <taxon>Bacillati</taxon>
        <taxon>Actinomycetota</taxon>
        <taxon>Actinomycetes</taxon>
        <taxon>Pseudonocardiales</taxon>
        <taxon>Pseudonocardiaceae</taxon>
        <taxon>Actinomycetospora</taxon>
        <taxon>environmental samples</taxon>
    </lineage>
</organism>
<feature type="compositionally biased region" description="Low complexity" evidence="1">
    <location>
        <begin position="309"/>
        <end position="318"/>
    </location>
</feature>
<feature type="compositionally biased region" description="Low complexity" evidence="1">
    <location>
        <begin position="125"/>
        <end position="140"/>
    </location>
</feature>
<dbReference type="AlphaFoldDB" id="A0A6J4IUA9"/>
<feature type="compositionally biased region" description="Low complexity" evidence="1">
    <location>
        <begin position="165"/>
        <end position="177"/>
    </location>
</feature>
<feature type="compositionally biased region" description="Basic and acidic residues" evidence="1">
    <location>
        <begin position="55"/>
        <end position="84"/>
    </location>
</feature>
<dbReference type="EMBL" id="CADCTH010000310">
    <property type="protein sequence ID" value="CAA9259398.1"/>
    <property type="molecule type" value="Genomic_DNA"/>
</dbReference>
<feature type="compositionally biased region" description="Basic and acidic residues" evidence="1">
    <location>
        <begin position="299"/>
        <end position="308"/>
    </location>
</feature>
<name>A0A6J4IUA9_9PSEU</name>
<protein>
    <submittedName>
        <fullName evidence="2">Uncharacterized protein</fullName>
    </submittedName>
</protein>
<feature type="compositionally biased region" description="Basic residues" evidence="1">
    <location>
        <begin position="113"/>
        <end position="122"/>
    </location>
</feature>
<feature type="non-terminal residue" evidence="2">
    <location>
        <position position="324"/>
    </location>
</feature>
<feature type="region of interest" description="Disordered" evidence="1">
    <location>
        <begin position="1"/>
        <end position="324"/>
    </location>
</feature>
<evidence type="ECO:0000313" key="2">
    <source>
        <dbReference type="EMBL" id="CAA9259398.1"/>
    </source>
</evidence>
<feature type="compositionally biased region" description="Basic residues" evidence="1">
    <location>
        <begin position="224"/>
        <end position="246"/>
    </location>
</feature>
<feature type="compositionally biased region" description="Low complexity" evidence="1">
    <location>
        <begin position="258"/>
        <end position="273"/>
    </location>
</feature>
<evidence type="ECO:0000256" key="1">
    <source>
        <dbReference type="SAM" id="MobiDB-lite"/>
    </source>
</evidence>
<reference evidence="2" key="1">
    <citation type="submission" date="2020-02" db="EMBL/GenBank/DDBJ databases">
        <authorList>
            <person name="Meier V. D."/>
        </authorList>
    </citation>
    <scope>NUCLEOTIDE SEQUENCE</scope>
    <source>
        <strain evidence="2">AVDCRST_MAG54</strain>
    </source>
</reference>